<evidence type="ECO:0000256" key="7">
    <source>
        <dbReference type="ARBA" id="ARBA00023303"/>
    </source>
</evidence>
<feature type="region of interest" description="Disordered" evidence="9">
    <location>
        <begin position="666"/>
        <end position="686"/>
    </location>
</feature>
<proteinExistence type="inferred from homology"/>
<organism evidence="13 14">
    <name type="scientific">Durusdinium trenchii</name>
    <dbReference type="NCBI Taxonomy" id="1381693"/>
    <lineage>
        <taxon>Eukaryota</taxon>
        <taxon>Sar</taxon>
        <taxon>Alveolata</taxon>
        <taxon>Dinophyceae</taxon>
        <taxon>Suessiales</taxon>
        <taxon>Symbiodiniaceae</taxon>
        <taxon>Durusdinium</taxon>
    </lineage>
</organism>
<feature type="transmembrane region" description="Helical" evidence="10">
    <location>
        <begin position="1363"/>
        <end position="1382"/>
    </location>
</feature>
<keyword evidence="3 8" id="KW-0812">Transmembrane</keyword>
<dbReference type="PROSITE" id="PS50132">
    <property type="entry name" value="RGS"/>
    <property type="match status" value="1"/>
</dbReference>
<comment type="subcellular location">
    <subcellularLocation>
        <location evidence="1">Membrane</location>
        <topology evidence="1">Multi-pass membrane protein</topology>
    </subcellularLocation>
</comment>
<comment type="caution">
    <text evidence="13">The sequence shown here is derived from an EMBL/GenBank/DDBJ whole genome shotgun (WGS) entry which is preliminary data.</text>
</comment>
<dbReference type="CDD" id="cd00038">
    <property type="entry name" value="CAP_ED"/>
    <property type="match status" value="2"/>
</dbReference>
<dbReference type="Pfam" id="PF00520">
    <property type="entry name" value="Ion_trans"/>
    <property type="match status" value="2"/>
</dbReference>
<evidence type="ECO:0000313" key="13">
    <source>
        <dbReference type="EMBL" id="CAK8988552.1"/>
    </source>
</evidence>
<feature type="transmembrane region" description="Helical" evidence="10">
    <location>
        <begin position="1498"/>
        <end position="1520"/>
    </location>
</feature>
<feature type="transmembrane region" description="Helical" evidence="10">
    <location>
        <begin position="1388"/>
        <end position="1405"/>
    </location>
</feature>
<feature type="domain" description="Cyclic nucleotide-binding" evidence="11">
    <location>
        <begin position="1184"/>
        <end position="1287"/>
    </location>
</feature>
<feature type="transmembrane region" description="Helical" evidence="10">
    <location>
        <begin position="1594"/>
        <end position="1615"/>
    </location>
</feature>
<evidence type="ECO:0000256" key="8">
    <source>
        <dbReference type="RuleBase" id="RU003857"/>
    </source>
</evidence>
<dbReference type="Gene3D" id="1.10.287.630">
    <property type="entry name" value="Helix hairpin bin"/>
    <property type="match status" value="1"/>
</dbReference>
<keyword evidence="7 8" id="KW-0407">Ion channel</keyword>
<name>A0ABP0HEX1_9DINO</name>
<feature type="transmembrane region" description="Helical" evidence="10">
    <location>
        <begin position="238"/>
        <end position="259"/>
    </location>
</feature>
<feature type="transmembrane region" description="Helical" evidence="10">
    <location>
        <begin position="969"/>
        <end position="994"/>
    </location>
</feature>
<feature type="transmembrane region" description="Helical" evidence="10">
    <location>
        <begin position="1917"/>
        <end position="1940"/>
    </location>
</feature>
<feature type="transmembrane region" description="Helical" evidence="10">
    <location>
        <begin position="754"/>
        <end position="774"/>
    </location>
</feature>
<dbReference type="InterPro" id="IPR014710">
    <property type="entry name" value="RmlC-like_jellyroll"/>
</dbReference>
<dbReference type="InterPro" id="IPR016137">
    <property type="entry name" value="RGS"/>
</dbReference>
<evidence type="ECO:0000259" key="12">
    <source>
        <dbReference type="PROSITE" id="PS50132"/>
    </source>
</evidence>
<evidence type="ECO:0000256" key="3">
    <source>
        <dbReference type="ARBA" id="ARBA00022692"/>
    </source>
</evidence>
<feature type="compositionally biased region" description="Basic and acidic residues" evidence="9">
    <location>
        <begin position="595"/>
        <end position="605"/>
    </location>
</feature>
<feature type="transmembrane region" description="Helical" evidence="10">
    <location>
        <begin position="21"/>
        <end position="38"/>
    </location>
</feature>
<dbReference type="InterPro" id="IPR013099">
    <property type="entry name" value="K_chnl_dom"/>
</dbReference>
<keyword evidence="4 10" id="KW-1133">Transmembrane helix</keyword>
<sequence length="2450" mass="274868">MLETERLRSARLSRAKRTIELSCMAFFLGFCGVISFLAMDENVASDDARPMFLAVINLAGCALNALDTWVDSEQRPRLLLGKVSRKPWLLCSTVPFATLGWVFGFSQVARIGAIVMLARIDHVLGRYWTALISWIHTRFARQPAQVLRLLWLAIVIFITQSTIPSIYYRICDGAPVGSSWIDNDGLRFSNSTRITEDKMGPGALRFARSFFYVWQTILTVGYGNIAPLYVTSRLFGSFLCMLGVFLLALLIANMTSYLVNIDVAPGMHRMNAETLERVMERTRVSTRTASIIRNKLALLWDTSKGLPRSQMMWQLPRSVTARALRRKSAFLEQAALLSYPETDSALPGLPHKQLIDYLFRAHEIHQIGPMQRIVPPWSHRDGAFLALLVYGTASKRPSRSMEDARRAKRLKKSLFSNASRRIMSQFRSKRKSVVAPISTRYRGGNAGLTATNSGMSESILSLDPGGVQVVRMESQNGATASEVVSSEYCSDSMAFDDPMVLEHHESFPRVVASGHIFGSSEFFGASKIPAPKYQTVSACEVIFLSKAEFRRAAALFPDWGMQGTVDRLNDLEGKEVSERNDLPVLSSGQGQPDSNHPDELPSEDLDTRIRLEVARESNSENIHILQSSPTASVGDCLPESRVRSIKRLEQIRQKQSKRALAILDKSKKHMDRRRSNAPAGAVFPHRDGLTGRQQLDKVKGHQLRKTTATWVFAMVNQVLRSTIVQDLAGLTVTLYSSMLVPWRNAKINSTEVDWLVAFATMDLFADATLWLLLMELRTAAGSDRSKFKAGDAANSDQLQQDQMEVTMLHRAMSSSGPRTSISAKDMLNPTSIAMMMLTEKKRKLERERRARLERWKHRAGSALLLLSFVAWVVVLGIRIAAGDTHSSSIPLAWTRIRIGYLFVHTPMLQKYFANVVSRLATLARRLLERASHSHDESSVASQDDCQDAKMNENNSQEVLSGAVDKTDSLYLASNIGILFLVATHWIACFGMVFFSEEVDASNDYIIGLYWSLTTMTTVGFGDLSPTSGKDSLTGSFVALFGVAVYSIMVSLIGTILKDIEVTVHNINHQRVCVTSLMVKWELSTPLQAKIDAFLKFVENRGLVETRRVLGLNRHANWILHNSTAPQLLDDAVLNGSSFADLLEAMPKVMKPGGKQAESEFLDESERQLLLFDVLQPHFRSAPDYLFKRSEAFLRELCGLLQCQIFSPGETLSSPNDPFYCLLLVASGTVEEFSSKAIKLSELGPGSWFNEANALNSDKTMPCSSTFRVANQFPAEIFILDNVVLRQLKCTFPTEAEQMMSGMLASVKFLRSNTVSQNLTMSSSAHGKLSRLVGAASDMESASLRKKRRVLWTTDSSIMESWRVVLFAALGWNMVAIPLRIAFPGVVPSLYLDILFDLVYAVDVYFRMTRFEMRNRDGSIVTDPDLVWKGYPRSWVGVCEILSALPLDLMQFAFADSLGSQELALLRLNKFLRVCRITRLVKYTGRSLKNHAAKSTLTIIKLVLAMLLVAHWSGCVSYALARSNLPLVGSSWADPDHVNLIRLQSTNNGTDVPVVVFTDQYPDWLDQYIVVMYFSLTTMTGVGFGDITPVSRLEIGNMIAALVVGGLLYSVIIAYLEDIVAQSDLTSMLYQRKSDLITAYLKLRKCPGTLRASVKDYITDLWVKQKGIDETEILNYLSPSLRREVILEVFGESTFRSSPVLGPSKVWRLLLDRMEVVNFPVDHVIFEYGQEARALYFLGKGTIHVRSPDLSKLYYTVHEGGTVGQDGFFRFDECYKGTAMCHTVCQATVLELHVLVDVLTRFPQYKDVFLSELDEFVAKSSMLVHTRKNLTNKKLTKMIMDARDDSQNNVWAPTPKAAQRGWLDRRILFPGSATHTKWYGVVFFATLYNALVIPLGIGGFASGAFDDYDALVRQLVPLNVLCDAIFGAHVFVSALLISRIFEGHLLRTSSEIRRAFLADWKVFLVEVIATFPADQLALLAASSLSWYDIYLIRSVRLVWILRIPSWWNIFEHAIDTSSTVNVRSGFRHLAKILFSVLLISHFMACGYLGVIADQADTSTSVGFAYVDALFLMLYTMTTVGYGNIPVATNADRLYMMVVMLFGAFLCDAGITSTLVTIVDVEDASSAILTRNQEAALYSCERAKLGSDIVDEVARYFEFRSRNHGISDVTFFAQLSRMLEFEVRATLMYRAMQRLPEECMPLREFSPGMLRTLVLNIDQQAFVPDDVLFSSGAAISKIIFVMAGSVRVTMDKSSNPVELSNPGLLLTNRKWGDKAKEDIVCSTCVDAWVCDENLYLRLLKLKPQLGGVFDSLEALIKDYKATRYFEKFLTHIGQKERLLFLRAVEAYRSSPKQEATRAKRAKHVFTTFLMPGALQRVEIPSPELEIIESSWPMIEPDVFDKAYDHALRELSGEPLSRFLCSTFYEEMLRDTWERRRTTVARKRATIIHERQT</sequence>
<evidence type="ECO:0000313" key="14">
    <source>
        <dbReference type="Proteomes" id="UP001642464"/>
    </source>
</evidence>
<feature type="transmembrane region" description="Helical" evidence="10">
    <location>
        <begin position="1877"/>
        <end position="1897"/>
    </location>
</feature>
<feature type="transmembrane region" description="Helical" evidence="10">
    <location>
        <begin position="2028"/>
        <end position="2049"/>
    </location>
</feature>
<feature type="domain" description="RGS" evidence="12">
    <location>
        <begin position="2309"/>
        <end position="2426"/>
    </location>
</feature>
<feature type="transmembrane region" description="Helical" evidence="10">
    <location>
        <begin position="1006"/>
        <end position="1024"/>
    </location>
</feature>
<dbReference type="SMART" id="SM00315">
    <property type="entry name" value="RGS"/>
    <property type="match status" value="1"/>
</dbReference>
<evidence type="ECO:0000256" key="10">
    <source>
        <dbReference type="SAM" id="Phobius"/>
    </source>
</evidence>
<keyword evidence="6 10" id="KW-0472">Membrane</keyword>
<dbReference type="SUPFAM" id="SSF81324">
    <property type="entry name" value="Voltage-gated potassium channels"/>
    <property type="match status" value="4"/>
</dbReference>
<dbReference type="Gene3D" id="1.10.167.10">
    <property type="entry name" value="Regulator of G-protein Signalling 4, domain 2"/>
    <property type="match status" value="1"/>
</dbReference>
<feature type="transmembrane region" description="Helical" evidence="10">
    <location>
        <begin position="859"/>
        <end position="881"/>
    </location>
</feature>
<evidence type="ECO:0000256" key="6">
    <source>
        <dbReference type="ARBA" id="ARBA00023136"/>
    </source>
</evidence>
<keyword evidence="2 8" id="KW-0813">Transport</keyword>
<keyword evidence="5 8" id="KW-0406">Ion transport</keyword>
<gene>
    <name evidence="13" type="ORF">SCF082_LOCUS1437</name>
</gene>
<feature type="transmembrane region" description="Helical" evidence="10">
    <location>
        <begin position="2092"/>
        <end position="2117"/>
    </location>
</feature>
<feature type="transmembrane region" description="Helical" evidence="10">
    <location>
        <begin position="211"/>
        <end position="231"/>
    </location>
</feature>
<keyword evidence="14" id="KW-1185">Reference proteome</keyword>
<dbReference type="PROSITE" id="PS50042">
    <property type="entry name" value="CNMP_BINDING_3"/>
    <property type="match status" value="2"/>
</dbReference>
<evidence type="ECO:0000256" key="9">
    <source>
        <dbReference type="SAM" id="MobiDB-lite"/>
    </source>
</evidence>
<dbReference type="Pfam" id="PF00615">
    <property type="entry name" value="RGS"/>
    <property type="match status" value="1"/>
</dbReference>
<dbReference type="InterPro" id="IPR044926">
    <property type="entry name" value="RGS_subdomain_2"/>
</dbReference>
<dbReference type="InterPro" id="IPR050818">
    <property type="entry name" value="KCNH_animal-type"/>
</dbReference>
<dbReference type="PANTHER" id="PTHR10217:SF435">
    <property type="entry name" value="POTASSIUM VOLTAGE-GATED CHANNEL PROTEIN EAG"/>
    <property type="match status" value="1"/>
</dbReference>
<dbReference type="SUPFAM" id="SSF48097">
    <property type="entry name" value="Regulator of G-protein signaling, RGS"/>
    <property type="match status" value="1"/>
</dbReference>
<dbReference type="EMBL" id="CAXAMM010000700">
    <property type="protein sequence ID" value="CAK8988552.1"/>
    <property type="molecule type" value="Genomic_DNA"/>
</dbReference>
<feature type="transmembrane region" description="Helical" evidence="10">
    <location>
        <begin position="149"/>
        <end position="170"/>
    </location>
</feature>
<evidence type="ECO:0000256" key="4">
    <source>
        <dbReference type="ARBA" id="ARBA00022989"/>
    </source>
</evidence>
<evidence type="ECO:0000256" key="2">
    <source>
        <dbReference type="ARBA" id="ARBA00022448"/>
    </source>
</evidence>
<dbReference type="Gene3D" id="2.60.120.10">
    <property type="entry name" value="Jelly Rolls"/>
    <property type="match status" value="3"/>
</dbReference>
<dbReference type="InterPro" id="IPR005821">
    <property type="entry name" value="Ion_trans_dom"/>
</dbReference>
<evidence type="ECO:0000259" key="11">
    <source>
        <dbReference type="PROSITE" id="PS50042"/>
    </source>
</evidence>
<dbReference type="PANTHER" id="PTHR10217">
    <property type="entry name" value="VOLTAGE AND LIGAND GATED POTASSIUM CHANNEL"/>
    <property type="match status" value="1"/>
</dbReference>
<comment type="similarity">
    <text evidence="8">Belongs to the two pore domain potassium channel (TC 1.A.1.8) family.</text>
</comment>
<dbReference type="Pfam" id="PF07885">
    <property type="entry name" value="Ion_trans_2"/>
    <property type="match status" value="2"/>
</dbReference>
<reference evidence="13 14" key="1">
    <citation type="submission" date="2024-02" db="EMBL/GenBank/DDBJ databases">
        <authorList>
            <person name="Chen Y."/>
            <person name="Shah S."/>
            <person name="Dougan E. K."/>
            <person name="Thang M."/>
            <person name="Chan C."/>
        </authorList>
    </citation>
    <scope>NUCLEOTIDE SEQUENCE [LARGE SCALE GENOMIC DNA]</scope>
</reference>
<feature type="domain" description="Cyclic nucleotide-binding" evidence="11">
    <location>
        <begin position="1709"/>
        <end position="1815"/>
    </location>
</feature>
<dbReference type="InterPro" id="IPR036305">
    <property type="entry name" value="RGS_sf"/>
</dbReference>
<feature type="transmembrane region" description="Helical" evidence="10">
    <location>
        <begin position="2061"/>
        <end position="2080"/>
    </location>
</feature>
<evidence type="ECO:0000256" key="5">
    <source>
        <dbReference type="ARBA" id="ARBA00023065"/>
    </source>
</evidence>
<feature type="region of interest" description="Disordered" evidence="9">
    <location>
        <begin position="580"/>
        <end position="605"/>
    </location>
</feature>
<dbReference type="InterPro" id="IPR000595">
    <property type="entry name" value="cNMP-bd_dom"/>
</dbReference>
<protein>
    <submittedName>
        <fullName evidence="13">Potassium voltage-gated channel protein eag (Ether-a-go-go protein)</fullName>
    </submittedName>
</protein>
<dbReference type="SUPFAM" id="SSF51206">
    <property type="entry name" value="cAMP-binding domain-like"/>
    <property type="match status" value="3"/>
</dbReference>
<feature type="transmembrane region" description="Helical" evidence="10">
    <location>
        <begin position="1036"/>
        <end position="1056"/>
    </location>
</feature>
<dbReference type="InterPro" id="IPR018490">
    <property type="entry name" value="cNMP-bd_dom_sf"/>
</dbReference>
<dbReference type="PRINTS" id="PR01333">
    <property type="entry name" value="2POREKCHANEL"/>
</dbReference>
<dbReference type="InterPro" id="IPR003280">
    <property type="entry name" value="2pore_dom_K_chnl"/>
</dbReference>
<evidence type="ECO:0000256" key="1">
    <source>
        <dbReference type="ARBA" id="ARBA00004141"/>
    </source>
</evidence>
<dbReference type="Proteomes" id="UP001642464">
    <property type="component" value="Unassembled WGS sequence"/>
</dbReference>
<dbReference type="CDD" id="cd07440">
    <property type="entry name" value="RGS"/>
    <property type="match status" value="1"/>
</dbReference>
<dbReference type="Gene3D" id="1.10.287.70">
    <property type="match status" value="4"/>
</dbReference>
<accession>A0ABP0HEX1</accession>